<sequence>MGKVLEGILSLKGIMVTPPYSILISYYSAFSLDSPNLLHVF</sequence>
<protein>
    <submittedName>
        <fullName evidence="1">Uncharacterized protein</fullName>
    </submittedName>
</protein>
<gene>
    <name evidence="1" type="ORF">Psch_03297</name>
</gene>
<name>A0A4Y7R6R8_9FIRM</name>
<proteinExistence type="predicted"/>
<accession>A0A4Y7R6R8</accession>
<organism evidence="1 2">
    <name type="scientific">Pelotomaculum schinkii</name>
    <dbReference type="NCBI Taxonomy" id="78350"/>
    <lineage>
        <taxon>Bacteria</taxon>
        <taxon>Bacillati</taxon>
        <taxon>Bacillota</taxon>
        <taxon>Clostridia</taxon>
        <taxon>Eubacteriales</taxon>
        <taxon>Desulfotomaculaceae</taxon>
        <taxon>Pelotomaculum</taxon>
    </lineage>
</organism>
<evidence type="ECO:0000313" key="1">
    <source>
        <dbReference type="EMBL" id="TEB04537.1"/>
    </source>
</evidence>
<comment type="caution">
    <text evidence="1">The sequence shown here is derived from an EMBL/GenBank/DDBJ whole genome shotgun (WGS) entry which is preliminary data.</text>
</comment>
<evidence type="ECO:0000313" key="2">
    <source>
        <dbReference type="Proteomes" id="UP000298324"/>
    </source>
</evidence>
<dbReference type="Proteomes" id="UP000298324">
    <property type="component" value="Unassembled WGS sequence"/>
</dbReference>
<dbReference type="AlphaFoldDB" id="A0A4Y7R6R8"/>
<dbReference type="EMBL" id="QFGA01000003">
    <property type="protein sequence ID" value="TEB04537.1"/>
    <property type="molecule type" value="Genomic_DNA"/>
</dbReference>
<reference evidence="1 2" key="1">
    <citation type="journal article" date="2018" name="Environ. Microbiol.">
        <title>Novel energy conservation strategies and behaviour of Pelotomaculum schinkii driving syntrophic propionate catabolism.</title>
        <authorList>
            <person name="Hidalgo-Ahumada C.A.P."/>
            <person name="Nobu M.K."/>
            <person name="Narihiro T."/>
            <person name="Tamaki H."/>
            <person name="Liu W.T."/>
            <person name="Kamagata Y."/>
            <person name="Stams A.J.M."/>
            <person name="Imachi H."/>
            <person name="Sousa D.Z."/>
        </authorList>
    </citation>
    <scope>NUCLEOTIDE SEQUENCE [LARGE SCALE GENOMIC DNA]</scope>
    <source>
        <strain evidence="1 2">HH</strain>
    </source>
</reference>
<keyword evidence="2" id="KW-1185">Reference proteome</keyword>